<protein>
    <recommendedName>
        <fullName evidence="1">UPF0637 protein OE104_07315</fullName>
    </recommendedName>
</protein>
<sequence length="211" mass="24490">MSFQGFSQSDFSVFKIEGFENRMEAIRNQIQPKFHELGTVLTDIVSMEMGNEMYLHVAKHARRKVNPPNDTWFAISPNKRGYKSHPHFQVGLFDDHLFIWLAYIYEYPNKAQLGDMYLEHLEQISDLLGNDFVLSTDHTKKEAARVTKTELEKALIRLKQVKKAELLIGKHILHTDPILGDGKALTEMISETIKRLIPLYQHTFAYEQVNN</sequence>
<evidence type="ECO:0000256" key="1">
    <source>
        <dbReference type="HAMAP-Rule" id="MF_01851"/>
    </source>
</evidence>
<dbReference type="Gene3D" id="3.30.930.20">
    <property type="entry name" value="Protein of unknown function DUF1054"/>
    <property type="match status" value="1"/>
</dbReference>
<dbReference type="InterPro" id="IPR009403">
    <property type="entry name" value="UPF0637"/>
</dbReference>
<keyword evidence="3" id="KW-1185">Reference proteome</keyword>
<gene>
    <name evidence="2" type="ORF">OE104_07315</name>
</gene>
<dbReference type="HAMAP" id="MF_01851">
    <property type="entry name" value="UPF0637"/>
    <property type="match status" value="1"/>
</dbReference>
<reference evidence="2" key="1">
    <citation type="submission" date="2022-09" db="EMBL/GenBank/DDBJ databases">
        <title>Complete Genomes of Fervidibacillus albus and Fervidibacillus halotolerans isolated from tidal flat sediments.</title>
        <authorList>
            <person name="Kwon K.K."/>
            <person name="Yang S.-H."/>
            <person name="Park M.J."/>
            <person name="Oh H.-M."/>
        </authorList>
    </citation>
    <scope>NUCLEOTIDE SEQUENCE</scope>
    <source>
        <strain evidence="2">MEBiC13591</strain>
    </source>
</reference>
<evidence type="ECO:0000313" key="2">
    <source>
        <dbReference type="EMBL" id="WAA11101.1"/>
    </source>
</evidence>
<dbReference type="KEGG" id="faf:OE104_07315"/>
<dbReference type="Pfam" id="PF06335">
    <property type="entry name" value="DUF1054"/>
    <property type="match status" value="1"/>
</dbReference>
<organism evidence="2 3">
    <name type="scientific">Fervidibacillus albus</name>
    <dbReference type="NCBI Taxonomy" id="2980026"/>
    <lineage>
        <taxon>Bacteria</taxon>
        <taxon>Bacillati</taxon>
        <taxon>Bacillota</taxon>
        <taxon>Bacilli</taxon>
        <taxon>Bacillales</taxon>
        <taxon>Bacillaceae</taxon>
        <taxon>Fervidibacillus</taxon>
    </lineage>
</organism>
<accession>A0A9E8RWW1</accession>
<dbReference type="RefSeq" id="WP_275418922.1">
    <property type="nucleotide sequence ID" value="NZ_CP106878.1"/>
</dbReference>
<name>A0A9E8RWW1_9BACI</name>
<dbReference type="EMBL" id="CP106878">
    <property type="protein sequence ID" value="WAA11101.1"/>
    <property type="molecule type" value="Genomic_DNA"/>
</dbReference>
<dbReference type="Proteomes" id="UP001164718">
    <property type="component" value="Chromosome"/>
</dbReference>
<evidence type="ECO:0000313" key="3">
    <source>
        <dbReference type="Proteomes" id="UP001164718"/>
    </source>
</evidence>
<dbReference type="SUPFAM" id="SSF142913">
    <property type="entry name" value="YktB/PF0168-like"/>
    <property type="match status" value="1"/>
</dbReference>
<dbReference type="InterPro" id="IPR053707">
    <property type="entry name" value="UPF0637_domain_sf"/>
</dbReference>
<proteinExistence type="inferred from homology"/>
<comment type="similarity">
    <text evidence="1">Belongs to the UPF0637 family.</text>
</comment>
<dbReference type="AlphaFoldDB" id="A0A9E8RWW1"/>
<dbReference type="PIRSF" id="PIRSF021332">
    <property type="entry name" value="DUF1054"/>
    <property type="match status" value="1"/>
</dbReference>